<dbReference type="AlphaFoldDB" id="A0A485MCB8"/>
<proteinExistence type="predicted"/>
<dbReference type="Pfam" id="PF13607">
    <property type="entry name" value="Succ_CoA_lig"/>
    <property type="match status" value="1"/>
</dbReference>
<dbReference type="PANTHER" id="PTHR43334:SF2">
    <property type="entry name" value="ACETATE--COA LIGASE [ADP-FORMING]"/>
    <property type="match status" value="1"/>
</dbReference>
<reference evidence="5" key="1">
    <citation type="submission" date="2019-03" db="EMBL/GenBank/DDBJ databases">
        <authorList>
            <person name="Hao L."/>
        </authorList>
    </citation>
    <scope>NUCLEOTIDE SEQUENCE</scope>
</reference>
<dbReference type="InterPro" id="IPR051538">
    <property type="entry name" value="Acyl-CoA_Synth/Transferase"/>
</dbReference>
<dbReference type="Gene3D" id="3.40.50.720">
    <property type="entry name" value="NAD(P)-binding Rossmann-like Domain"/>
    <property type="match status" value="1"/>
</dbReference>
<protein>
    <submittedName>
        <fullName evidence="5">Succinyl-CoA synthetase subunit alpha</fullName>
    </submittedName>
</protein>
<dbReference type="Pfam" id="PF13380">
    <property type="entry name" value="CoA_binding_2"/>
    <property type="match status" value="1"/>
</dbReference>
<dbReference type="EMBL" id="CAADRM010000156">
    <property type="protein sequence ID" value="VFU18628.1"/>
    <property type="molecule type" value="Genomic_DNA"/>
</dbReference>
<dbReference type="SMART" id="SM00881">
    <property type="entry name" value="CoA_binding"/>
    <property type="match status" value="1"/>
</dbReference>
<dbReference type="Pfam" id="PF19045">
    <property type="entry name" value="Ligase_CoA_2"/>
    <property type="match status" value="1"/>
</dbReference>
<evidence type="ECO:0000259" key="4">
    <source>
        <dbReference type="SMART" id="SM00881"/>
    </source>
</evidence>
<dbReference type="InterPro" id="IPR043938">
    <property type="entry name" value="Ligase_CoA_dom"/>
</dbReference>
<sequence>MKAIFEPRSVAFIGASSDLFKWGFNILHHIIERGYAGKIHPVNPNGGTWFGRKVFSDVNEIPAPVDLAIIVVKDSLVLETVRKCTAKGIRAGIVITAGFSETGAAGAALEREIVETAIRGGMRIVGPNTMGVFSAYPCILHALMGSMPLTAGNVGLIVQSGNLGSSISYRFLRRKIGISRLVSSGNEADLTLEDFLEYLEHDPHTHVICLYVEGLRQGERFFRLARRIAKTKPIVLIKGGRTEKGAQAALSHTGAMASNDGVFSALCRQAGIIQVDTMDEMIDVAGMLLSQPLPAGSRVGILTMGGGWGVIATDLCIREGLLVEPLGEAVIRKLDRVLPPYWSRGNPIDLVAPGNTRTVTDTVRILLEHAALDAVLVMGLGYMFLRARRWLMSEVVPKEAAQGPAEHLMKAELEVFGLIADLIGEFGRPIVPVVDIMAFDIPDQRGPLACLESRGITAYPSPEPAVRALARVTAYAKSFREDAPEKRDRIQAGAELLRP</sequence>
<dbReference type="InterPro" id="IPR032875">
    <property type="entry name" value="Succ_CoA_lig_flav_dom"/>
</dbReference>
<gene>
    <name evidence="5" type="ORF">SCFA_880004</name>
</gene>
<name>A0A485MCB8_9ZZZZ</name>
<evidence type="ECO:0000313" key="5">
    <source>
        <dbReference type="EMBL" id="VFU18628.1"/>
    </source>
</evidence>
<evidence type="ECO:0000256" key="3">
    <source>
        <dbReference type="ARBA" id="ARBA00022840"/>
    </source>
</evidence>
<accession>A0A485MCB8</accession>
<dbReference type="GO" id="GO:0043758">
    <property type="term" value="F:acetate-CoA ligase (ADP-forming) activity"/>
    <property type="evidence" value="ECO:0007669"/>
    <property type="project" value="InterPro"/>
</dbReference>
<dbReference type="InterPro" id="IPR016102">
    <property type="entry name" value="Succinyl-CoA_synth-like"/>
</dbReference>
<feature type="domain" description="CoA-binding" evidence="4">
    <location>
        <begin position="4"/>
        <end position="99"/>
    </location>
</feature>
<dbReference type="InterPro" id="IPR003781">
    <property type="entry name" value="CoA-bd"/>
</dbReference>
<dbReference type="SUPFAM" id="SSF52210">
    <property type="entry name" value="Succinyl-CoA synthetase domains"/>
    <property type="match status" value="2"/>
</dbReference>
<dbReference type="PANTHER" id="PTHR43334">
    <property type="entry name" value="ACETATE--COA LIGASE [ADP-FORMING]"/>
    <property type="match status" value="1"/>
</dbReference>
<dbReference type="Gene3D" id="3.40.50.261">
    <property type="entry name" value="Succinyl-CoA synthetase domains"/>
    <property type="match status" value="2"/>
</dbReference>
<evidence type="ECO:0000256" key="2">
    <source>
        <dbReference type="ARBA" id="ARBA00022741"/>
    </source>
</evidence>
<dbReference type="SUPFAM" id="SSF51735">
    <property type="entry name" value="NAD(P)-binding Rossmann-fold domains"/>
    <property type="match status" value="1"/>
</dbReference>
<organism evidence="5">
    <name type="scientific">anaerobic digester metagenome</name>
    <dbReference type="NCBI Taxonomy" id="1263854"/>
    <lineage>
        <taxon>unclassified sequences</taxon>
        <taxon>metagenomes</taxon>
        <taxon>ecological metagenomes</taxon>
    </lineage>
</organism>
<evidence type="ECO:0000256" key="1">
    <source>
        <dbReference type="ARBA" id="ARBA00022598"/>
    </source>
</evidence>
<dbReference type="GO" id="GO:0005524">
    <property type="term" value="F:ATP binding"/>
    <property type="evidence" value="ECO:0007669"/>
    <property type="project" value="UniProtKB-KW"/>
</dbReference>
<dbReference type="InterPro" id="IPR036291">
    <property type="entry name" value="NAD(P)-bd_dom_sf"/>
</dbReference>
<keyword evidence="1" id="KW-0436">Ligase</keyword>
<keyword evidence="2" id="KW-0547">Nucleotide-binding</keyword>
<keyword evidence="3" id="KW-0067">ATP-binding</keyword>